<name>A0ABQ7E0I0_BRACR</name>
<keyword evidence="2" id="KW-1185">Reference proteome</keyword>
<gene>
    <name evidence="1" type="ORF">DY000_02024046</name>
</gene>
<dbReference type="EMBL" id="QGKV02000299">
    <property type="protein sequence ID" value="KAF3590778.1"/>
    <property type="molecule type" value="Genomic_DNA"/>
</dbReference>
<organism evidence="1 2">
    <name type="scientific">Brassica cretica</name>
    <name type="common">Mustard</name>
    <dbReference type="NCBI Taxonomy" id="69181"/>
    <lineage>
        <taxon>Eukaryota</taxon>
        <taxon>Viridiplantae</taxon>
        <taxon>Streptophyta</taxon>
        <taxon>Embryophyta</taxon>
        <taxon>Tracheophyta</taxon>
        <taxon>Spermatophyta</taxon>
        <taxon>Magnoliopsida</taxon>
        <taxon>eudicotyledons</taxon>
        <taxon>Gunneridae</taxon>
        <taxon>Pentapetalae</taxon>
        <taxon>rosids</taxon>
        <taxon>malvids</taxon>
        <taxon>Brassicales</taxon>
        <taxon>Brassicaceae</taxon>
        <taxon>Brassiceae</taxon>
        <taxon>Brassica</taxon>
    </lineage>
</organism>
<evidence type="ECO:0000313" key="1">
    <source>
        <dbReference type="EMBL" id="KAF3590778.1"/>
    </source>
</evidence>
<evidence type="ECO:0000313" key="2">
    <source>
        <dbReference type="Proteomes" id="UP000266723"/>
    </source>
</evidence>
<accession>A0ABQ7E0I0</accession>
<sequence length="216" mass="23989">MLRGTSFALSVVVSYPGDHSPNLGSLSTAISQISPCGLQHLSGILVLSYERWMTLDGDYFVALLSPINKSGASIAKECIPMFRSSWSLKGISFIILFLRFQRTCSLLGTFFVAARSIGATFLRSESVLQSHITSSRTQPNLPVEEFSDLNMDEFVTYEISVERERERSPRTNKSPSTKTLLPLMGWSFLQRSGSVTSSLTRLEEVAPIRSLANVRR</sequence>
<reference evidence="1 2" key="1">
    <citation type="journal article" date="2020" name="BMC Genomics">
        <title>Intraspecific diversification of the crop wild relative Brassica cretica Lam. using demographic model selection.</title>
        <authorList>
            <person name="Kioukis A."/>
            <person name="Michalopoulou V.A."/>
            <person name="Briers L."/>
            <person name="Pirintsos S."/>
            <person name="Studholme D.J."/>
            <person name="Pavlidis P."/>
            <person name="Sarris P.F."/>
        </authorList>
    </citation>
    <scope>NUCLEOTIDE SEQUENCE [LARGE SCALE GENOMIC DNA]</scope>
    <source>
        <strain evidence="2">cv. PFS-1207/04</strain>
    </source>
</reference>
<proteinExistence type="predicted"/>
<comment type="caution">
    <text evidence="1">The sequence shown here is derived from an EMBL/GenBank/DDBJ whole genome shotgun (WGS) entry which is preliminary data.</text>
</comment>
<dbReference type="Proteomes" id="UP000266723">
    <property type="component" value="Unassembled WGS sequence"/>
</dbReference>
<protein>
    <submittedName>
        <fullName evidence="1">Uncharacterized protein</fullName>
    </submittedName>
</protein>